<reference evidence="1 2" key="1">
    <citation type="submission" date="2016-10" db="EMBL/GenBank/DDBJ databases">
        <title>Reductive evolution of mitochondrial metabolism and differential evolution of invasion-related proteins in Cryptosporidium.</title>
        <authorList>
            <person name="Liu S."/>
            <person name="Roellig D.M."/>
            <person name="Guo Y."/>
            <person name="Li N."/>
            <person name="Frace M.A."/>
            <person name="Tang K."/>
            <person name="Zhang L."/>
            <person name="Feng Y."/>
            <person name="Xiao L."/>
        </authorList>
    </citation>
    <scope>NUCLEOTIDE SEQUENCE [LARGE SCALE GENOMIC DNA]</scope>
    <source>
        <strain evidence="1">30847</strain>
    </source>
</reference>
<organism evidence="1 2">
    <name type="scientific">Cryptosporidium andersoni</name>
    <dbReference type="NCBI Taxonomy" id="117008"/>
    <lineage>
        <taxon>Eukaryota</taxon>
        <taxon>Sar</taxon>
        <taxon>Alveolata</taxon>
        <taxon>Apicomplexa</taxon>
        <taxon>Conoidasida</taxon>
        <taxon>Coccidia</taxon>
        <taxon>Eucoccidiorida</taxon>
        <taxon>Eimeriorina</taxon>
        <taxon>Cryptosporidiidae</taxon>
        <taxon>Cryptosporidium</taxon>
    </lineage>
</organism>
<name>A0A1J4MV62_9CRYT</name>
<comment type="caution">
    <text evidence="1">The sequence shown here is derived from an EMBL/GenBank/DDBJ whole genome shotgun (WGS) entry which is preliminary data.</text>
</comment>
<gene>
    <name evidence="1" type="ORF">cand_020170</name>
</gene>
<dbReference type="EMBL" id="LRBS01000043">
    <property type="protein sequence ID" value="OII77307.1"/>
    <property type="molecule type" value="Genomic_DNA"/>
</dbReference>
<evidence type="ECO:0000313" key="2">
    <source>
        <dbReference type="Proteomes" id="UP000186804"/>
    </source>
</evidence>
<accession>A0A1J4MV62</accession>
<proteinExistence type="predicted"/>
<keyword evidence="2" id="KW-1185">Reference proteome</keyword>
<dbReference type="AlphaFoldDB" id="A0A1J4MV62"/>
<dbReference type="VEuPathDB" id="CryptoDB:cand_020170"/>
<dbReference type="GeneID" id="92366201"/>
<sequence>MKSSIIFVTLLFIYIFLFEYAVARCCKRKRLATSNLNLNDAMVPITSRLIMATEKEKAIARRYAKFMMLVHLERLFLNSGSMESRKKMKKLEKELRMSHKECEKQNILPFCQDVVIAVLKPDNNPSETADMVVTNIIETVVEERVQIPSIKVVDKELLSNTEEEVITEELDIESPNNEKIYIQPSPIILAESSLTYKKLNSEPIRISEVNLVNQDQSQTISPPFEGKEESEYTVHFLNSNEEYITTKDGIILNRDTVEQVRDILSLLIKDKLLESGFVDSEVPKDVLEDVKSKVLRNFEANLIEKADIESHPSVQGKVKSIALMYFKQACEMI</sequence>
<dbReference type="Proteomes" id="UP000186804">
    <property type="component" value="Unassembled WGS sequence"/>
</dbReference>
<protein>
    <submittedName>
        <fullName evidence="1">Uncharacterized protein</fullName>
    </submittedName>
</protein>
<dbReference type="OrthoDB" id="10328160at2759"/>
<evidence type="ECO:0000313" key="1">
    <source>
        <dbReference type="EMBL" id="OII77307.1"/>
    </source>
</evidence>
<dbReference type="RefSeq" id="XP_067069153.1">
    <property type="nucleotide sequence ID" value="XM_067212247.1"/>
</dbReference>